<accession>A0ABP1DCD0</accession>
<protein>
    <recommendedName>
        <fullName evidence="6">Dephospho-CoA kinase</fullName>
    </recommendedName>
</protein>
<evidence type="ECO:0000313" key="4">
    <source>
        <dbReference type="EMBL" id="CAL1705495.1"/>
    </source>
</evidence>
<keyword evidence="3" id="KW-0472">Membrane</keyword>
<keyword evidence="3" id="KW-0812">Transmembrane</keyword>
<dbReference type="SUPFAM" id="SSF52540">
    <property type="entry name" value="P-loop containing nucleoside triphosphate hydrolases"/>
    <property type="match status" value="1"/>
</dbReference>
<dbReference type="PANTHER" id="PTHR10695:SF46">
    <property type="entry name" value="BIFUNCTIONAL COENZYME A SYNTHASE-RELATED"/>
    <property type="match status" value="1"/>
</dbReference>
<dbReference type="Gene3D" id="3.40.50.300">
    <property type="entry name" value="P-loop containing nucleotide triphosphate hydrolases"/>
    <property type="match status" value="1"/>
</dbReference>
<dbReference type="InterPro" id="IPR001977">
    <property type="entry name" value="Depp_CoAkinase"/>
</dbReference>
<dbReference type="InterPro" id="IPR027417">
    <property type="entry name" value="P-loop_NTPase"/>
</dbReference>
<dbReference type="EMBL" id="OZ037946">
    <property type="protein sequence ID" value="CAL1705495.1"/>
    <property type="molecule type" value="Genomic_DNA"/>
</dbReference>
<dbReference type="Pfam" id="PF01121">
    <property type="entry name" value="CoaE"/>
    <property type="match status" value="1"/>
</dbReference>
<evidence type="ECO:0000313" key="5">
    <source>
        <dbReference type="Proteomes" id="UP001497453"/>
    </source>
</evidence>
<dbReference type="PANTHER" id="PTHR10695">
    <property type="entry name" value="DEPHOSPHO-COA KINASE-RELATED"/>
    <property type="match status" value="1"/>
</dbReference>
<evidence type="ECO:0000256" key="2">
    <source>
        <dbReference type="ARBA" id="ARBA00022840"/>
    </source>
</evidence>
<feature type="transmembrane region" description="Helical" evidence="3">
    <location>
        <begin position="207"/>
        <end position="226"/>
    </location>
</feature>
<organism evidence="4 5">
    <name type="scientific">Somion occarium</name>
    <dbReference type="NCBI Taxonomy" id="3059160"/>
    <lineage>
        <taxon>Eukaryota</taxon>
        <taxon>Fungi</taxon>
        <taxon>Dikarya</taxon>
        <taxon>Basidiomycota</taxon>
        <taxon>Agaricomycotina</taxon>
        <taxon>Agaricomycetes</taxon>
        <taxon>Polyporales</taxon>
        <taxon>Cerrenaceae</taxon>
        <taxon>Somion</taxon>
    </lineage>
</organism>
<reference evidence="5" key="1">
    <citation type="submission" date="2024-04" db="EMBL/GenBank/DDBJ databases">
        <authorList>
            <person name="Shaw F."/>
            <person name="Minotto A."/>
        </authorList>
    </citation>
    <scope>NUCLEOTIDE SEQUENCE [LARGE SCALE GENOMIC DNA]</scope>
</reference>
<keyword evidence="5" id="KW-1185">Reference proteome</keyword>
<gene>
    <name evidence="4" type="ORF">GFSPODELE1_LOCUS5456</name>
</gene>
<keyword evidence="1" id="KW-0547">Nucleotide-binding</keyword>
<dbReference type="CDD" id="cd02022">
    <property type="entry name" value="DPCK"/>
    <property type="match status" value="1"/>
</dbReference>
<dbReference type="NCBIfam" id="TIGR00152">
    <property type="entry name" value="dephospho-CoA kinase"/>
    <property type="match status" value="1"/>
</dbReference>
<keyword evidence="2" id="KW-0067">ATP-binding</keyword>
<dbReference type="Proteomes" id="UP001497453">
    <property type="component" value="Chromosome 3"/>
</dbReference>
<dbReference type="HAMAP" id="MF_00376">
    <property type="entry name" value="Dephospho_CoA_kinase"/>
    <property type="match status" value="1"/>
</dbReference>
<evidence type="ECO:0008006" key="6">
    <source>
        <dbReference type="Google" id="ProtNLM"/>
    </source>
</evidence>
<evidence type="ECO:0000256" key="3">
    <source>
        <dbReference type="SAM" id="Phobius"/>
    </source>
</evidence>
<sequence length="240" mass="27172">MLVVGLTGGIATGKSTVSSLLKSRNVPLVDADVIARDVVLPGSSALKKIVKVFGEDIIRPDGYLDRPKLGAIVFNDAEKRKQLNAIVHPAVIREMFWAVMRHWWRGDKICVVDVPLLIEGGLWKWVGLVVVVYCSNEIQLQRLMTRDRSSREDALSRLNAQMPIAEKLEYADLVIDNSGSIQELEPQIDTLLQKLERKAGWSWRVSWLFPPWGLVSALGTLLFAHIRRSRRVKKKRSRRT</sequence>
<name>A0ABP1DCD0_9APHY</name>
<dbReference type="PROSITE" id="PS51219">
    <property type="entry name" value="DPCK"/>
    <property type="match status" value="1"/>
</dbReference>
<evidence type="ECO:0000256" key="1">
    <source>
        <dbReference type="ARBA" id="ARBA00022741"/>
    </source>
</evidence>
<proteinExistence type="inferred from homology"/>
<keyword evidence="3" id="KW-1133">Transmembrane helix</keyword>